<feature type="compositionally biased region" description="Low complexity" evidence="1">
    <location>
        <begin position="34"/>
        <end position="65"/>
    </location>
</feature>
<gene>
    <name evidence="3" type="primary">cmtC</name>
    <name evidence="3" type="ORF">NCTC10254_00032</name>
</gene>
<feature type="region of interest" description="Disordered" evidence="1">
    <location>
        <begin position="33"/>
        <end position="65"/>
    </location>
</feature>
<dbReference type="InterPro" id="IPR050583">
    <property type="entry name" value="Mycobacterial_A85_antigen"/>
</dbReference>
<dbReference type="Gene3D" id="3.40.50.1820">
    <property type="entry name" value="alpha/beta hydrolase"/>
    <property type="match status" value="1"/>
</dbReference>
<dbReference type="PANTHER" id="PTHR48098">
    <property type="entry name" value="ENTEROCHELIN ESTERASE-RELATED"/>
    <property type="match status" value="1"/>
</dbReference>
<name>A0A6H9XTY7_9CORY</name>
<evidence type="ECO:0000256" key="2">
    <source>
        <dbReference type="SAM" id="SignalP"/>
    </source>
</evidence>
<comment type="caution">
    <text evidence="3">The sequence shown here is derived from an EMBL/GenBank/DDBJ whole genome shotgun (WGS) entry which is preliminary data.</text>
</comment>
<reference evidence="3 4" key="1">
    <citation type="submission" date="2018-06" db="EMBL/GenBank/DDBJ databases">
        <authorList>
            <consortium name="Pathogen Informatics"/>
            <person name="Doyle S."/>
        </authorList>
    </citation>
    <scope>NUCLEOTIDE SEQUENCE [LARGE SCALE GENOMIC DNA]</scope>
    <source>
        <strain evidence="3 4">NCTC10254</strain>
    </source>
</reference>
<dbReference type="PANTHER" id="PTHR48098:SF1">
    <property type="entry name" value="DIACYLGLYCEROL ACYLTRANSFERASE_MYCOLYLTRANSFERASE AG85A"/>
    <property type="match status" value="1"/>
</dbReference>
<evidence type="ECO:0000313" key="3">
    <source>
        <dbReference type="EMBL" id="SPW23675.1"/>
    </source>
</evidence>
<sequence>MRVTQRRSYQIAALPVAIGLGVSLLFPPAAVAQSTTSAKPTSTSTSKSRSSNSSSSGSLGSSSLNGLTDYLDTNAVERTPIRVDERPQINGLPDGVSVERVKWITDRRIELQIKSKVMPKDVVKVQMLLARDWHSQPNRKFPEVWALDGLRATDIESGWTSETNIEQLFADKNVNVILPVGGESSFYSDWQSEDNGKHYMWESFLLNELIPVLKNGYRANGDRAIFGLSMGGTAAMNLAERNPDLFKFVGSFSGYLDTTSPGMPDAIRTAQQDAGGYHSEAMWGPDGSQQWIDHDPKLGIKALKGMKVYVSAGSGRDDFGQPGSVAKHPANAAGIGLEVISRMTTQTFVDFARRDGVEVTSVFRPSGVHDWPYWQFEMGQAWPHIAGALNLSQSDRGADCTPVGAIAEATKGGVIGNCVNNEYDVAGGKGQDFTNGRAFWSPNTGAQALYGRIGTVYTELGGPGSWLGFPTSTERGLANGGRFVTFEHGNIYWTLQTDAIAVPTDIVNKWGDLKWENGDLGYPVAEATEHNGGLVQKFQNGYVTRNPKGANNWVRGAIAAKYGELQTAKSKLGYPTSDEKSINGGAFQEFENGNIYWSPATGAHVIYYGDIYKAWGEKGYEQGEYGYPTSDQESASGSITFQGGKMSQSNGKVREERN</sequence>
<dbReference type="InterPro" id="IPR000801">
    <property type="entry name" value="Esterase-like"/>
</dbReference>
<keyword evidence="3" id="KW-0808">Transferase</keyword>
<evidence type="ECO:0000256" key="1">
    <source>
        <dbReference type="SAM" id="MobiDB-lite"/>
    </source>
</evidence>
<keyword evidence="3" id="KW-0012">Acyltransferase</keyword>
<feature type="compositionally biased region" description="Polar residues" evidence="1">
    <location>
        <begin position="629"/>
        <end position="651"/>
    </location>
</feature>
<dbReference type="GO" id="GO:0016747">
    <property type="term" value="F:acyltransferase activity, transferring groups other than amino-acyl groups"/>
    <property type="evidence" value="ECO:0007669"/>
    <property type="project" value="TreeGrafter"/>
</dbReference>
<proteinExistence type="predicted"/>
<accession>A0A6H9XTY7</accession>
<dbReference type="EMBL" id="UARK01000001">
    <property type="protein sequence ID" value="SPW23675.1"/>
    <property type="molecule type" value="Genomic_DNA"/>
</dbReference>
<dbReference type="Pfam" id="PF00756">
    <property type="entry name" value="Esterase"/>
    <property type="match status" value="1"/>
</dbReference>
<organism evidence="3 4">
    <name type="scientific">Corynebacterium matruchotii</name>
    <dbReference type="NCBI Taxonomy" id="43768"/>
    <lineage>
        <taxon>Bacteria</taxon>
        <taxon>Bacillati</taxon>
        <taxon>Actinomycetota</taxon>
        <taxon>Actinomycetes</taxon>
        <taxon>Mycobacteriales</taxon>
        <taxon>Corynebacteriaceae</taxon>
        <taxon>Corynebacterium</taxon>
    </lineage>
</organism>
<keyword evidence="2" id="KW-0732">Signal</keyword>
<feature type="chain" id="PRO_5043215337" evidence="2">
    <location>
        <begin position="33"/>
        <end position="658"/>
    </location>
</feature>
<dbReference type="AlphaFoldDB" id="A0A6H9XTY7"/>
<feature type="signal peptide" evidence="2">
    <location>
        <begin position="1"/>
        <end position="32"/>
    </location>
</feature>
<evidence type="ECO:0000313" key="4">
    <source>
        <dbReference type="Proteomes" id="UP000249886"/>
    </source>
</evidence>
<dbReference type="EC" id="2.3.1.-" evidence="3"/>
<dbReference type="Proteomes" id="UP000249886">
    <property type="component" value="Unassembled WGS sequence"/>
</dbReference>
<protein>
    <submittedName>
        <fullName evidence="3">Trehalose corynomycolyl transferase C</fullName>
        <ecNumber evidence="3">2.3.1.-</ecNumber>
    </submittedName>
</protein>
<dbReference type="InterPro" id="IPR013207">
    <property type="entry name" value="LGFP"/>
</dbReference>
<feature type="region of interest" description="Disordered" evidence="1">
    <location>
        <begin position="624"/>
        <end position="658"/>
    </location>
</feature>
<dbReference type="SUPFAM" id="SSF53474">
    <property type="entry name" value="alpha/beta-Hydrolases"/>
    <property type="match status" value="1"/>
</dbReference>
<dbReference type="RefSeq" id="WP_005524865.1">
    <property type="nucleotide sequence ID" value="NZ_CAJPQJ010000032.1"/>
</dbReference>
<dbReference type="GeneID" id="84573481"/>
<dbReference type="InterPro" id="IPR029058">
    <property type="entry name" value="AB_hydrolase_fold"/>
</dbReference>
<dbReference type="Pfam" id="PF08310">
    <property type="entry name" value="LGFP"/>
    <property type="match status" value="4"/>
</dbReference>